<protein>
    <submittedName>
        <fullName evidence="4">RluA family pseudouridine synthase</fullName>
        <ecNumber evidence="4">5.4.99.-</ecNumber>
    </submittedName>
</protein>
<dbReference type="InterPro" id="IPR020103">
    <property type="entry name" value="PsdUridine_synth_cat_dom_sf"/>
</dbReference>
<organism evidence="4 5">
    <name type="scientific">Hirschia litorea</name>
    <dbReference type="NCBI Taxonomy" id="1199156"/>
    <lineage>
        <taxon>Bacteria</taxon>
        <taxon>Pseudomonadati</taxon>
        <taxon>Pseudomonadota</taxon>
        <taxon>Alphaproteobacteria</taxon>
        <taxon>Hyphomonadales</taxon>
        <taxon>Hyphomonadaceae</taxon>
        <taxon>Hirschia</taxon>
    </lineage>
</organism>
<dbReference type="GO" id="GO:0016853">
    <property type="term" value="F:isomerase activity"/>
    <property type="evidence" value="ECO:0007669"/>
    <property type="project" value="UniProtKB-KW"/>
</dbReference>
<dbReference type="PANTHER" id="PTHR21600">
    <property type="entry name" value="MITOCHONDRIAL RNA PSEUDOURIDINE SYNTHASE"/>
    <property type="match status" value="1"/>
</dbReference>
<sequence>MENNSNDEKPWKKGDFSKKLIKPYQVNNEDRDYMDDLLLGMDDSILAFNKPSGLACQTRSPADRTFDALLEVYVKRNGKRPRLLHRLDMLTSGVIIAARTKPATVFMSKAFEERSVYKSYLAIVRGPAFEENEGVIDAHLQRYQKEPNLALMRVAAPEDEGAQEARTRYLVLASHEDYHFILLTPETGRTHQLRVHLEHIGRPILADPYYGVAQLEDGFQAPRLMLHAYRLLTPHPEGGEIDIIADTPDDMRECLAQLSLEEGLLALKEKTG</sequence>
<dbReference type="CDD" id="cd02869">
    <property type="entry name" value="PseudoU_synth_RluA_like"/>
    <property type="match status" value="1"/>
</dbReference>
<evidence type="ECO:0000313" key="5">
    <source>
        <dbReference type="Proteomes" id="UP001596492"/>
    </source>
</evidence>
<dbReference type="Pfam" id="PF00849">
    <property type="entry name" value="PseudoU_synth_2"/>
    <property type="match status" value="1"/>
</dbReference>
<keyword evidence="2 4" id="KW-0413">Isomerase</keyword>
<dbReference type="Gene3D" id="3.30.2350.10">
    <property type="entry name" value="Pseudouridine synthase"/>
    <property type="match status" value="1"/>
</dbReference>
<dbReference type="PROSITE" id="PS01129">
    <property type="entry name" value="PSI_RLU"/>
    <property type="match status" value="1"/>
</dbReference>
<dbReference type="Proteomes" id="UP001596492">
    <property type="component" value="Unassembled WGS sequence"/>
</dbReference>
<gene>
    <name evidence="4" type="ORF">ACFQS8_00545</name>
</gene>
<keyword evidence="5" id="KW-1185">Reference proteome</keyword>
<dbReference type="InterPro" id="IPR006145">
    <property type="entry name" value="PsdUridine_synth_RsuA/RluA"/>
</dbReference>
<dbReference type="PANTHER" id="PTHR21600:SF44">
    <property type="entry name" value="RIBOSOMAL LARGE SUBUNIT PSEUDOURIDINE SYNTHASE D"/>
    <property type="match status" value="1"/>
</dbReference>
<dbReference type="EC" id="5.4.99.-" evidence="4"/>
<dbReference type="InterPro" id="IPR050188">
    <property type="entry name" value="RluA_PseudoU_synthase"/>
</dbReference>
<dbReference type="InterPro" id="IPR006224">
    <property type="entry name" value="PsdUridine_synth_RluA-like_CS"/>
</dbReference>
<dbReference type="SUPFAM" id="SSF55120">
    <property type="entry name" value="Pseudouridine synthase"/>
    <property type="match status" value="1"/>
</dbReference>
<evidence type="ECO:0000256" key="2">
    <source>
        <dbReference type="ARBA" id="ARBA00023235"/>
    </source>
</evidence>
<dbReference type="EMBL" id="JBHTBR010000002">
    <property type="protein sequence ID" value="MFC7290091.1"/>
    <property type="molecule type" value="Genomic_DNA"/>
</dbReference>
<feature type="domain" description="Pseudouridine synthase RsuA/RluA-like" evidence="3">
    <location>
        <begin position="45"/>
        <end position="199"/>
    </location>
</feature>
<reference evidence="5" key="1">
    <citation type="journal article" date="2019" name="Int. J. Syst. Evol. Microbiol.">
        <title>The Global Catalogue of Microorganisms (GCM) 10K type strain sequencing project: providing services to taxonomists for standard genome sequencing and annotation.</title>
        <authorList>
            <consortium name="The Broad Institute Genomics Platform"/>
            <consortium name="The Broad Institute Genome Sequencing Center for Infectious Disease"/>
            <person name="Wu L."/>
            <person name="Ma J."/>
        </authorList>
    </citation>
    <scope>NUCLEOTIDE SEQUENCE [LARGE SCALE GENOMIC DNA]</scope>
    <source>
        <strain evidence="5">CCUG 51308</strain>
    </source>
</reference>
<name>A0ABW2IG78_9PROT</name>
<accession>A0ABW2IG78</accession>
<evidence type="ECO:0000259" key="3">
    <source>
        <dbReference type="Pfam" id="PF00849"/>
    </source>
</evidence>
<comment type="similarity">
    <text evidence="1">Belongs to the pseudouridine synthase RluA family.</text>
</comment>
<proteinExistence type="inferred from homology"/>
<evidence type="ECO:0000256" key="1">
    <source>
        <dbReference type="ARBA" id="ARBA00010876"/>
    </source>
</evidence>
<comment type="caution">
    <text evidence="4">The sequence shown here is derived from an EMBL/GenBank/DDBJ whole genome shotgun (WGS) entry which is preliminary data.</text>
</comment>
<dbReference type="RefSeq" id="WP_382164693.1">
    <property type="nucleotide sequence ID" value="NZ_JBHTBR010000002.1"/>
</dbReference>
<evidence type="ECO:0000313" key="4">
    <source>
        <dbReference type="EMBL" id="MFC7290091.1"/>
    </source>
</evidence>